<organism evidence="1 2">
    <name type="scientific">Cichorium intybus</name>
    <name type="common">Chicory</name>
    <dbReference type="NCBI Taxonomy" id="13427"/>
    <lineage>
        <taxon>Eukaryota</taxon>
        <taxon>Viridiplantae</taxon>
        <taxon>Streptophyta</taxon>
        <taxon>Embryophyta</taxon>
        <taxon>Tracheophyta</taxon>
        <taxon>Spermatophyta</taxon>
        <taxon>Magnoliopsida</taxon>
        <taxon>eudicotyledons</taxon>
        <taxon>Gunneridae</taxon>
        <taxon>Pentapetalae</taxon>
        <taxon>asterids</taxon>
        <taxon>campanulids</taxon>
        <taxon>Asterales</taxon>
        <taxon>Asteraceae</taxon>
        <taxon>Cichorioideae</taxon>
        <taxon>Cichorieae</taxon>
        <taxon>Cichoriinae</taxon>
        <taxon>Cichorium</taxon>
    </lineage>
</organism>
<name>A0ACB9AIE1_CICIN</name>
<comment type="caution">
    <text evidence="1">The sequence shown here is derived from an EMBL/GenBank/DDBJ whole genome shotgun (WGS) entry which is preliminary data.</text>
</comment>
<keyword evidence="2" id="KW-1185">Reference proteome</keyword>
<evidence type="ECO:0000313" key="2">
    <source>
        <dbReference type="Proteomes" id="UP001055811"/>
    </source>
</evidence>
<evidence type="ECO:0000313" key="1">
    <source>
        <dbReference type="EMBL" id="KAI3709957.1"/>
    </source>
</evidence>
<dbReference type="EMBL" id="CM042015">
    <property type="protein sequence ID" value="KAI3709957.1"/>
    <property type="molecule type" value="Genomic_DNA"/>
</dbReference>
<reference evidence="2" key="1">
    <citation type="journal article" date="2022" name="Mol. Ecol. Resour.">
        <title>The genomes of chicory, endive, great burdock and yacon provide insights into Asteraceae palaeo-polyploidization history and plant inulin production.</title>
        <authorList>
            <person name="Fan W."/>
            <person name="Wang S."/>
            <person name="Wang H."/>
            <person name="Wang A."/>
            <person name="Jiang F."/>
            <person name="Liu H."/>
            <person name="Zhao H."/>
            <person name="Xu D."/>
            <person name="Zhang Y."/>
        </authorList>
    </citation>
    <scope>NUCLEOTIDE SEQUENCE [LARGE SCALE GENOMIC DNA]</scope>
    <source>
        <strain evidence="2">cv. Punajuju</strain>
    </source>
</reference>
<sequence length="106" mass="12133">MLLKRLPEGCQTPILTAQISSIVRCPPSSTTVYVELHYFAISTPKSTWFSLQVLNYRLLWKTEGCDKKNSKSENPPKTIKKTHLLHAPPRLTQERSPHKSDNTLFL</sequence>
<reference evidence="1 2" key="2">
    <citation type="journal article" date="2022" name="Mol. Ecol. Resour.">
        <title>The genomes of chicory, endive, great burdock and yacon provide insights into Asteraceae paleo-polyploidization history and plant inulin production.</title>
        <authorList>
            <person name="Fan W."/>
            <person name="Wang S."/>
            <person name="Wang H."/>
            <person name="Wang A."/>
            <person name="Jiang F."/>
            <person name="Liu H."/>
            <person name="Zhao H."/>
            <person name="Xu D."/>
            <person name="Zhang Y."/>
        </authorList>
    </citation>
    <scope>NUCLEOTIDE SEQUENCE [LARGE SCALE GENOMIC DNA]</scope>
    <source>
        <strain evidence="2">cv. Punajuju</strain>
        <tissue evidence="1">Leaves</tissue>
    </source>
</reference>
<dbReference type="Proteomes" id="UP001055811">
    <property type="component" value="Linkage Group LG07"/>
</dbReference>
<proteinExistence type="predicted"/>
<accession>A0ACB9AIE1</accession>
<protein>
    <submittedName>
        <fullName evidence="1">Uncharacterized protein</fullName>
    </submittedName>
</protein>
<gene>
    <name evidence="1" type="ORF">L2E82_39727</name>
</gene>